<reference evidence="1 2" key="1">
    <citation type="submission" date="2020-05" db="EMBL/GenBank/DDBJ databases">
        <title>Azospirillum oleiclasticum sp. nov, a nitrogen-fixing and heavy crude oil-emulsifying bacterium isolated from the crude oil of Yumen Oilfield.</title>
        <authorList>
            <person name="Wu D."/>
            <person name="Cai M."/>
            <person name="Zhang X."/>
        </authorList>
    </citation>
    <scope>NUCLEOTIDE SEQUENCE [LARGE SCALE GENOMIC DNA]</scope>
    <source>
        <strain evidence="1 2">ROY-1-1-2</strain>
    </source>
</reference>
<evidence type="ECO:0000313" key="2">
    <source>
        <dbReference type="Proteomes" id="UP000584642"/>
    </source>
</evidence>
<evidence type="ECO:0000313" key="1">
    <source>
        <dbReference type="EMBL" id="NYZ20032.1"/>
    </source>
</evidence>
<name>A0ABX2T9U1_9PROT</name>
<protein>
    <recommendedName>
        <fullName evidence="3">Transglycosylase SLT domain-containing protein</fullName>
    </recommendedName>
</protein>
<keyword evidence="2" id="KW-1185">Reference proteome</keyword>
<evidence type="ECO:0008006" key="3">
    <source>
        <dbReference type="Google" id="ProtNLM"/>
    </source>
</evidence>
<accession>A0ABX2T9U1</accession>
<proteinExistence type="predicted"/>
<gene>
    <name evidence="1" type="ORF">HND93_09925</name>
</gene>
<comment type="caution">
    <text evidence="1">The sequence shown here is derived from an EMBL/GenBank/DDBJ whole genome shotgun (WGS) entry which is preliminary data.</text>
</comment>
<dbReference type="Proteomes" id="UP000584642">
    <property type="component" value="Unassembled WGS sequence"/>
</dbReference>
<dbReference type="EMBL" id="JABFDB010000005">
    <property type="protein sequence ID" value="NYZ20032.1"/>
    <property type="molecule type" value="Genomic_DNA"/>
</dbReference>
<organism evidence="1 2">
    <name type="scientific">Azospirillum oleiclasticum</name>
    <dbReference type="NCBI Taxonomy" id="2735135"/>
    <lineage>
        <taxon>Bacteria</taxon>
        <taxon>Pseudomonadati</taxon>
        <taxon>Pseudomonadota</taxon>
        <taxon>Alphaproteobacteria</taxon>
        <taxon>Rhodospirillales</taxon>
        <taxon>Azospirillaceae</taxon>
        <taxon>Azospirillum</taxon>
    </lineage>
</organism>
<sequence length="158" mass="16929">MRPTLARLAGADAPGIDRDAAVELLLGTAAHESGLRALDQITSAADRTLGPAFGLFQIEPATHDDIWDNFLKHRPALAGRVAALAAAQPSRHEQLATTLAYAAAIARLVYYRSPVPLAAPGDIAGHAAVWKRVYNTAAGKGRPDQFVEAWTRLVQPYR</sequence>